<organism evidence="1 2">
    <name type="scientific">Phreatobacter cathodiphilus</name>
    <dbReference type="NCBI Taxonomy" id="1868589"/>
    <lineage>
        <taxon>Bacteria</taxon>
        <taxon>Pseudomonadati</taxon>
        <taxon>Pseudomonadota</taxon>
        <taxon>Alphaproteobacteria</taxon>
        <taxon>Hyphomicrobiales</taxon>
        <taxon>Phreatobacteraceae</taxon>
        <taxon>Phreatobacter</taxon>
    </lineage>
</organism>
<dbReference type="EMBL" id="CP027668">
    <property type="protein sequence ID" value="AVO44209.1"/>
    <property type="molecule type" value="Genomic_DNA"/>
</dbReference>
<evidence type="ECO:0000313" key="2">
    <source>
        <dbReference type="Proteomes" id="UP000237889"/>
    </source>
</evidence>
<keyword evidence="2" id="KW-1185">Reference proteome</keyword>
<dbReference type="KEGG" id="phr:C6569_03510"/>
<sequence length="84" mass="8859">MSRSGDATRYAVVSFVQKGSRMVAEDIHYLDTYPQAQAVAKFVSSRRPGVLVLSVSPAPEGEDPEIVVLDQVGAGLASATATVH</sequence>
<gene>
    <name evidence="1" type="ORF">C6569_03510</name>
</gene>
<dbReference type="AlphaFoldDB" id="A0A2S0N7S1"/>
<accession>A0A2S0N7S1</accession>
<proteinExistence type="predicted"/>
<dbReference type="RefSeq" id="WP_106747539.1">
    <property type="nucleotide sequence ID" value="NZ_CP027668.1"/>
</dbReference>
<dbReference type="Proteomes" id="UP000237889">
    <property type="component" value="Chromosome"/>
</dbReference>
<protein>
    <submittedName>
        <fullName evidence="1">Uncharacterized protein</fullName>
    </submittedName>
</protein>
<name>A0A2S0N7S1_9HYPH</name>
<dbReference type="OrthoDB" id="8480394at2"/>
<reference evidence="1 2" key="1">
    <citation type="submission" date="2018-03" db="EMBL/GenBank/DDBJ databases">
        <title>Genome sequencing of Phreatobacter sp.</title>
        <authorList>
            <person name="Kim S.-J."/>
            <person name="Heo J."/>
            <person name="Kwon S.-W."/>
        </authorList>
    </citation>
    <scope>NUCLEOTIDE SEQUENCE [LARGE SCALE GENOMIC DNA]</scope>
    <source>
        <strain evidence="1 2">S-12</strain>
    </source>
</reference>
<evidence type="ECO:0000313" key="1">
    <source>
        <dbReference type="EMBL" id="AVO44209.1"/>
    </source>
</evidence>